<evidence type="ECO:0000256" key="3">
    <source>
        <dbReference type="ARBA" id="ARBA00023163"/>
    </source>
</evidence>
<dbReference type="Proteomes" id="UP000275368">
    <property type="component" value="Chromosome"/>
</dbReference>
<dbReference type="Gene3D" id="2.60.120.10">
    <property type="entry name" value="Jelly Rolls"/>
    <property type="match status" value="1"/>
</dbReference>
<dbReference type="InterPro" id="IPR003313">
    <property type="entry name" value="AraC-bd"/>
</dbReference>
<dbReference type="PROSITE" id="PS01124">
    <property type="entry name" value="HTH_ARAC_FAMILY_2"/>
    <property type="match status" value="1"/>
</dbReference>
<protein>
    <submittedName>
        <fullName evidence="4">AraC family transcriptional regulator</fullName>
    </submittedName>
</protein>
<dbReference type="InterPro" id="IPR018062">
    <property type="entry name" value="HTH_AraC-typ_CS"/>
</dbReference>
<dbReference type="PANTHER" id="PTHR43280">
    <property type="entry name" value="ARAC-FAMILY TRANSCRIPTIONAL REGULATOR"/>
    <property type="match status" value="1"/>
</dbReference>
<dbReference type="InterPro" id="IPR009057">
    <property type="entry name" value="Homeodomain-like_sf"/>
</dbReference>
<dbReference type="InterPro" id="IPR014710">
    <property type="entry name" value="RmlC-like_jellyroll"/>
</dbReference>
<sequence length="321" mass="37706">MVQIEASSAIAPIMRKIDLLNLAPYVRFVQELWNKIEEIVVIPPRVIYDYEIIFLMEGTGEFHINDKKYYMKPGNVFIIPPHVRHSYSISPGKAYHYFAVHFDLLYMGESLDFSADHVYRNIDYKNLNQVPLEQQLSDRPVVVLNEINFPVTANASDPHKYLQLFRELVLASQEKQLTYPIEARALMLQILKYLIRDCKTKEGIEKEHSHKIEMMRAIQYMYDHYQEDLNVHDLSHSLALSTNYFRTLFKEATGKTPLEFHTHIRMDKAKEYLKKKKHSIGEICDLVGYNNIYNFSRIFKKAEGISPKFYADTLRDKTAML</sequence>
<dbReference type="Gene3D" id="1.10.10.60">
    <property type="entry name" value="Homeodomain-like"/>
    <property type="match status" value="2"/>
</dbReference>
<dbReference type="EMBL" id="AP019308">
    <property type="protein sequence ID" value="BBH19147.1"/>
    <property type="molecule type" value="Genomic_DNA"/>
</dbReference>
<dbReference type="Pfam" id="PF02311">
    <property type="entry name" value="AraC_binding"/>
    <property type="match status" value="1"/>
</dbReference>
<reference evidence="4 5" key="1">
    <citation type="submission" date="2018-11" db="EMBL/GenBank/DDBJ databases">
        <title>Complete genome sequence of Paenibacillus baekrokdamisoli strain KCTC 33723.</title>
        <authorList>
            <person name="Kang S.W."/>
            <person name="Lee K.C."/>
            <person name="Kim K.K."/>
            <person name="Kim J.S."/>
            <person name="Kim D.S."/>
            <person name="Ko S.H."/>
            <person name="Yang S.H."/>
            <person name="Lee J.S."/>
        </authorList>
    </citation>
    <scope>NUCLEOTIDE SEQUENCE [LARGE SCALE GENOMIC DNA]</scope>
    <source>
        <strain evidence="4 5">KCTC 33723</strain>
    </source>
</reference>
<dbReference type="SUPFAM" id="SSF46689">
    <property type="entry name" value="Homeodomain-like"/>
    <property type="match status" value="2"/>
</dbReference>
<name>A0A3G9IJG7_9BACL</name>
<dbReference type="InterPro" id="IPR037923">
    <property type="entry name" value="HTH-like"/>
</dbReference>
<dbReference type="AlphaFoldDB" id="A0A3G9IJG7"/>
<dbReference type="InterPro" id="IPR018060">
    <property type="entry name" value="HTH_AraC"/>
</dbReference>
<dbReference type="SUPFAM" id="SSF51215">
    <property type="entry name" value="Regulatory protein AraC"/>
    <property type="match status" value="1"/>
</dbReference>
<accession>A0A3G9IJG7</accession>
<dbReference type="GO" id="GO:0043565">
    <property type="term" value="F:sequence-specific DNA binding"/>
    <property type="evidence" value="ECO:0007669"/>
    <property type="project" value="InterPro"/>
</dbReference>
<keyword evidence="2" id="KW-0238">DNA-binding</keyword>
<keyword evidence="1" id="KW-0805">Transcription regulation</keyword>
<proteinExistence type="predicted"/>
<evidence type="ECO:0000256" key="1">
    <source>
        <dbReference type="ARBA" id="ARBA00023015"/>
    </source>
</evidence>
<keyword evidence="5" id="KW-1185">Reference proteome</keyword>
<evidence type="ECO:0000256" key="2">
    <source>
        <dbReference type="ARBA" id="ARBA00023125"/>
    </source>
</evidence>
<keyword evidence="3" id="KW-0804">Transcription</keyword>
<evidence type="ECO:0000313" key="4">
    <source>
        <dbReference type="EMBL" id="BBH19147.1"/>
    </source>
</evidence>
<dbReference type="RefSeq" id="WP_183530625.1">
    <property type="nucleotide sequence ID" value="NZ_AP019308.1"/>
</dbReference>
<gene>
    <name evidence="4" type="ORF">Back11_04920</name>
</gene>
<dbReference type="Pfam" id="PF12833">
    <property type="entry name" value="HTH_18"/>
    <property type="match status" value="1"/>
</dbReference>
<dbReference type="PROSITE" id="PS00041">
    <property type="entry name" value="HTH_ARAC_FAMILY_1"/>
    <property type="match status" value="1"/>
</dbReference>
<evidence type="ECO:0000313" key="5">
    <source>
        <dbReference type="Proteomes" id="UP000275368"/>
    </source>
</evidence>
<dbReference type="KEGG" id="pbk:Back11_04920"/>
<dbReference type="PANTHER" id="PTHR43280:SF28">
    <property type="entry name" value="HTH-TYPE TRANSCRIPTIONAL ACTIVATOR RHAS"/>
    <property type="match status" value="1"/>
</dbReference>
<organism evidence="4 5">
    <name type="scientific">Paenibacillus baekrokdamisoli</name>
    <dbReference type="NCBI Taxonomy" id="1712516"/>
    <lineage>
        <taxon>Bacteria</taxon>
        <taxon>Bacillati</taxon>
        <taxon>Bacillota</taxon>
        <taxon>Bacilli</taxon>
        <taxon>Bacillales</taxon>
        <taxon>Paenibacillaceae</taxon>
        <taxon>Paenibacillus</taxon>
    </lineage>
</organism>
<dbReference type="GO" id="GO:0003700">
    <property type="term" value="F:DNA-binding transcription factor activity"/>
    <property type="evidence" value="ECO:0007669"/>
    <property type="project" value="InterPro"/>
</dbReference>
<dbReference type="SMART" id="SM00342">
    <property type="entry name" value="HTH_ARAC"/>
    <property type="match status" value="1"/>
</dbReference>